<evidence type="ECO:0000256" key="2">
    <source>
        <dbReference type="ARBA" id="ARBA00004651"/>
    </source>
</evidence>
<evidence type="ECO:0000256" key="7">
    <source>
        <dbReference type="ARBA" id="ARBA00022692"/>
    </source>
</evidence>
<keyword evidence="12 13" id="KW-0472">Membrane</keyword>
<reference evidence="16" key="1">
    <citation type="journal article" date="2021" name="Front. Microbiol.">
        <title>Comprehensive Comparative Genomics and Phenotyping of Methylobacterium Species.</title>
        <authorList>
            <person name="Alessa O."/>
            <person name="Ogura Y."/>
            <person name="Fujitani Y."/>
            <person name="Takami H."/>
            <person name="Hayashi T."/>
            <person name="Sahin N."/>
            <person name="Tani A."/>
        </authorList>
    </citation>
    <scope>NUCLEOTIDE SEQUENCE</scope>
    <source>
        <strain evidence="16">DSM 19015</strain>
    </source>
</reference>
<dbReference type="CDD" id="cd12914">
    <property type="entry name" value="PDC1_DGC_like"/>
    <property type="match status" value="1"/>
</dbReference>
<dbReference type="InterPro" id="IPR029151">
    <property type="entry name" value="Sensor-like_sf"/>
</dbReference>
<keyword evidence="5" id="KW-0597">Phosphoprotein</keyword>
<keyword evidence="14" id="KW-0732">Signal</keyword>
<keyword evidence="7 13" id="KW-0812">Transmembrane</keyword>
<comment type="caution">
    <text evidence="16">The sequence shown here is derived from an EMBL/GenBank/DDBJ whole genome shotgun (WGS) entry which is preliminary data.</text>
</comment>
<proteinExistence type="predicted"/>
<dbReference type="Gene3D" id="3.30.565.10">
    <property type="entry name" value="Histidine kinase-like ATPase, C-terminal domain"/>
    <property type="match status" value="1"/>
</dbReference>
<evidence type="ECO:0000313" key="17">
    <source>
        <dbReference type="Proteomes" id="UP001055125"/>
    </source>
</evidence>
<keyword evidence="6" id="KW-0808">Transferase</keyword>
<dbReference type="Gene3D" id="6.10.340.10">
    <property type="match status" value="1"/>
</dbReference>
<dbReference type="PANTHER" id="PTHR41523:SF7">
    <property type="entry name" value="HISTIDINE KINASE"/>
    <property type="match status" value="1"/>
</dbReference>
<evidence type="ECO:0000256" key="14">
    <source>
        <dbReference type="SAM" id="SignalP"/>
    </source>
</evidence>
<dbReference type="Proteomes" id="UP001055125">
    <property type="component" value="Unassembled WGS sequence"/>
</dbReference>
<dbReference type="CDD" id="cd12915">
    <property type="entry name" value="PDC2_DGC_like"/>
    <property type="match status" value="1"/>
</dbReference>
<feature type="signal peptide" evidence="14">
    <location>
        <begin position="1"/>
        <end position="20"/>
    </location>
</feature>
<evidence type="ECO:0000256" key="8">
    <source>
        <dbReference type="ARBA" id="ARBA00022741"/>
    </source>
</evidence>
<keyword evidence="9" id="KW-0418">Kinase</keyword>
<evidence type="ECO:0000256" key="1">
    <source>
        <dbReference type="ARBA" id="ARBA00000085"/>
    </source>
</evidence>
<feature type="domain" description="HAMP" evidence="15">
    <location>
        <begin position="301"/>
        <end position="353"/>
    </location>
</feature>
<dbReference type="SUPFAM" id="SSF103190">
    <property type="entry name" value="Sensory domain-like"/>
    <property type="match status" value="1"/>
</dbReference>
<gene>
    <name evidence="16" type="ORF">OCOJLMKI_4425</name>
</gene>
<dbReference type="CDD" id="cd06225">
    <property type="entry name" value="HAMP"/>
    <property type="match status" value="1"/>
</dbReference>
<dbReference type="Gene3D" id="3.30.450.20">
    <property type="entry name" value="PAS domain"/>
    <property type="match status" value="1"/>
</dbReference>
<dbReference type="Pfam" id="PF02743">
    <property type="entry name" value="dCache_1"/>
    <property type="match status" value="1"/>
</dbReference>
<comment type="subcellular location">
    <subcellularLocation>
        <location evidence="2">Cell membrane</location>
        <topology evidence="2">Multi-pass membrane protein</topology>
    </subcellularLocation>
</comment>
<evidence type="ECO:0000256" key="9">
    <source>
        <dbReference type="ARBA" id="ARBA00022777"/>
    </source>
</evidence>
<keyword evidence="17" id="KW-1185">Reference proteome</keyword>
<evidence type="ECO:0000256" key="11">
    <source>
        <dbReference type="ARBA" id="ARBA00022989"/>
    </source>
</evidence>
<organism evidence="16 17">
    <name type="scientific">Methylobacterium iners</name>
    <dbReference type="NCBI Taxonomy" id="418707"/>
    <lineage>
        <taxon>Bacteria</taxon>
        <taxon>Pseudomonadati</taxon>
        <taxon>Pseudomonadota</taxon>
        <taxon>Alphaproteobacteria</taxon>
        <taxon>Hyphomicrobiales</taxon>
        <taxon>Methylobacteriaceae</taxon>
        <taxon>Methylobacterium</taxon>
    </lineage>
</organism>
<feature type="transmembrane region" description="Helical" evidence="13">
    <location>
        <begin position="281"/>
        <end position="303"/>
    </location>
</feature>
<evidence type="ECO:0000313" key="16">
    <source>
        <dbReference type="EMBL" id="GJD97197.1"/>
    </source>
</evidence>
<protein>
    <recommendedName>
        <fullName evidence="3">histidine kinase</fullName>
        <ecNumber evidence="3">2.7.13.3</ecNumber>
    </recommendedName>
</protein>
<evidence type="ECO:0000256" key="10">
    <source>
        <dbReference type="ARBA" id="ARBA00022840"/>
    </source>
</evidence>
<keyword evidence="11 13" id="KW-1133">Transmembrane helix</keyword>
<dbReference type="SMART" id="SM00911">
    <property type="entry name" value="HWE_HK"/>
    <property type="match status" value="1"/>
</dbReference>
<evidence type="ECO:0000256" key="3">
    <source>
        <dbReference type="ARBA" id="ARBA00012438"/>
    </source>
</evidence>
<keyword evidence="4" id="KW-1003">Cell membrane</keyword>
<dbReference type="Pfam" id="PF00672">
    <property type="entry name" value="HAMP"/>
    <property type="match status" value="1"/>
</dbReference>
<evidence type="ECO:0000256" key="12">
    <source>
        <dbReference type="ARBA" id="ARBA00023136"/>
    </source>
</evidence>
<comment type="catalytic activity">
    <reaction evidence="1">
        <text>ATP + protein L-histidine = ADP + protein N-phospho-L-histidine.</text>
        <dbReference type="EC" id="2.7.13.3"/>
    </reaction>
</comment>
<feature type="chain" id="PRO_5046495347" description="histidine kinase" evidence="14">
    <location>
        <begin position="21"/>
        <end position="566"/>
    </location>
</feature>
<dbReference type="RefSeq" id="WP_238246279.1">
    <property type="nucleotide sequence ID" value="NZ_BPQP01000081.1"/>
</dbReference>
<evidence type="ECO:0000256" key="5">
    <source>
        <dbReference type="ARBA" id="ARBA00022553"/>
    </source>
</evidence>
<dbReference type="EMBL" id="BPQP01000081">
    <property type="protein sequence ID" value="GJD97197.1"/>
    <property type="molecule type" value="Genomic_DNA"/>
</dbReference>
<reference evidence="16" key="2">
    <citation type="submission" date="2021-08" db="EMBL/GenBank/DDBJ databases">
        <authorList>
            <person name="Tani A."/>
            <person name="Ola A."/>
            <person name="Ogura Y."/>
            <person name="Katsura K."/>
            <person name="Hayashi T."/>
        </authorList>
    </citation>
    <scope>NUCLEOTIDE SEQUENCE</scope>
    <source>
        <strain evidence="16">DSM 19015</strain>
    </source>
</reference>
<evidence type="ECO:0000256" key="4">
    <source>
        <dbReference type="ARBA" id="ARBA00022475"/>
    </source>
</evidence>
<accession>A0ABQ4S604</accession>
<dbReference type="InterPro" id="IPR033479">
    <property type="entry name" value="dCache_1"/>
</dbReference>
<keyword evidence="10" id="KW-0067">ATP-binding</keyword>
<dbReference type="InterPro" id="IPR003660">
    <property type="entry name" value="HAMP_dom"/>
</dbReference>
<evidence type="ECO:0000259" key="15">
    <source>
        <dbReference type="PROSITE" id="PS50885"/>
    </source>
</evidence>
<name>A0ABQ4S604_9HYPH</name>
<keyword evidence="8" id="KW-0547">Nucleotide-binding</keyword>
<evidence type="ECO:0000256" key="6">
    <source>
        <dbReference type="ARBA" id="ARBA00022679"/>
    </source>
</evidence>
<dbReference type="SMART" id="SM00304">
    <property type="entry name" value="HAMP"/>
    <property type="match status" value="1"/>
</dbReference>
<sequence>MTLSTRIVALVLLALVPAIAVQTFNEHALRTAREDAVRASALRGAQAVTDDLTKFAAGTRQVLDILAEAPAIRDWDPAGCVELLRAAVGKLSGASILLVVDAQGTLVCNSRGAGPGAYSIADRNYFRTLMATGSFVIGEYVVGRGSLRPTFQLAVPLTDGGGTPTGAIIVGLDPQWLGARLAQTGLPNDASLTVIDRNGVILARSPDAGTWVGQAPTAEFHEGLYAAIAKGGVTEMVGLRGHPRVMGVLNPDGALDGMTVAVGLSREAAFADIDAATRRGAILILGGTLIAVAAALVAGRAFIRRPVRHLLKASKIWRSGDLSARSGLAGHSEFGQLGQAFDSMAAALQKHEGDLQAELGRSRALQEQQVTMLHELNHRVKNTLATVQSLARQSKGGEAEVMQLEGRILALSKTHDLLTRDDWTGAPLRAVLENELGPYRSGSDHVALDGPDVDLPPRYVLALGMTAHELTTNAAKYGALSTSEGRIAVAWRTVPDAEGGQRLQIDWREEGGPPVAPPQRRGFGTRLITGGIARELSGEVRLRFEPEGLRCAIDVPLEAVQPVMTH</sequence>
<dbReference type="InterPro" id="IPR011102">
    <property type="entry name" value="Sig_transdc_His_kinase_HWE"/>
</dbReference>
<dbReference type="PROSITE" id="PS50885">
    <property type="entry name" value="HAMP"/>
    <property type="match status" value="1"/>
</dbReference>
<dbReference type="EC" id="2.7.13.3" evidence="3"/>
<dbReference type="SUPFAM" id="SSF158472">
    <property type="entry name" value="HAMP domain-like"/>
    <property type="match status" value="1"/>
</dbReference>
<evidence type="ECO:0000256" key="13">
    <source>
        <dbReference type="SAM" id="Phobius"/>
    </source>
</evidence>
<dbReference type="PANTHER" id="PTHR41523">
    <property type="entry name" value="TWO-COMPONENT SYSTEM SENSOR PROTEIN"/>
    <property type="match status" value="1"/>
</dbReference>
<dbReference type="Pfam" id="PF07536">
    <property type="entry name" value="HWE_HK"/>
    <property type="match status" value="1"/>
</dbReference>
<dbReference type="InterPro" id="IPR036890">
    <property type="entry name" value="HATPase_C_sf"/>
</dbReference>